<dbReference type="HAMAP" id="MF_04030">
    <property type="entry name" value="HSV_HELI"/>
    <property type="match status" value="1"/>
</dbReference>
<evidence type="ECO:0000313" key="9">
    <source>
        <dbReference type="Proteomes" id="UP001142452"/>
    </source>
</evidence>
<feature type="domain" description="DNA replication helicase" evidence="7">
    <location>
        <begin position="11"/>
        <end position="810"/>
    </location>
</feature>
<evidence type="ECO:0000256" key="3">
    <source>
        <dbReference type="ARBA" id="ARBA00022741"/>
    </source>
</evidence>
<keyword evidence="5" id="KW-0347">Helicase</keyword>
<accession>A0A3G1T4F6</accession>
<keyword evidence="4" id="KW-0378">Hydrolase</keyword>
<keyword evidence="2" id="KW-0235">DNA replication</keyword>
<dbReference type="KEGG" id="vg:80540065"/>
<sequence>MAEEPRASGTLSSTFMLNMTSDASVRRIVKRIGTLARRRTRQLPDMEAFSPEFDPELSEPPFLPFSAYVITGTAGAGKSTSVSCLHHTMDCLVTGATTVAAQNLSQTLRAYCPTVYSAFGFKSRHINMTPRVSSHGRSTDASLEELQRRDLAKYWPVLSDIAAEFRRTKPRGLYSGVSGAAFEALRDMHQGQLWTTNVIVVDEAGTLSVHVLTAVVFCYWFFNAWLRTPLYRRGSVPCIVCVGSPTQTDAFQSSFSHETQVNKIRECDNILTFLVGNPRASAYVDAARNWALFINNKRCTDVQFGHLMKTLEYGLELSPEILAYVDRFVVPRAAIMDPARYVGWTRLFLSHAEVKTFLTTLHATLKTAAGGRARGGTGGADGGGVTMFTCPVECEVFLEPLAQYKTLVGLPGLTAHTWLQKNYARLGNYSQFADQDMVPVGTEQDEERVKVTYNVTYVKHSSVSVNCKTKKSVCGYTGTFGDFMDTLEADSFVEAHGHEQPEYVYSFLARLIYGGVYAFSHGGHSLCKNEGYAAALGAVPLPGRAWEPEVTAGLQPGELPLEVAWDGERSPAAAFYASVLAPPAANSAPLSSLLNIYNDLKAYFRQCLDVAVRYGGRGFRDLPFCTFTNNMLIRDNIEFTSDEPRLHGLLDYASTTENYTLLGYTHLNVFFGLRGGQQPQEPGGSRMPRLMVKDEAGFVCCLEHNTNKLYETIEDKSLNLCGIRDYGISSKLAMTIAKAQGLSLNKVAICFGNHRNIKPGHVYVALSRARHSNCVVMDRNPLSEMTTGEGNPASGYIVDALKNSSALLVY</sequence>
<evidence type="ECO:0000313" key="8">
    <source>
        <dbReference type="EMBL" id="AYA49832.1"/>
    </source>
</evidence>
<evidence type="ECO:0000256" key="5">
    <source>
        <dbReference type="ARBA" id="ARBA00022806"/>
    </source>
</evidence>
<evidence type="ECO:0000256" key="1">
    <source>
        <dbReference type="ARBA" id="ARBA00022562"/>
    </source>
</evidence>
<dbReference type="InterPro" id="IPR027417">
    <property type="entry name" value="P-loop_NTPase"/>
</dbReference>
<dbReference type="InterPro" id="IPR034711">
    <property type="entry name" value="HSV_HELI"/>
</dbReference>
<keyword evidence="1" id="KW-1048">Host nucleus</keyword>
<dbReference type="RefSeq" id="YP_010801358.1">
    <property type="nucleotide sequence ID" value="NC_076963.1"/>
</dbReference>
<keyword evidence="6" id="KW-0067">ATP-binding</keyword>
<evidence type="ECO:0000256" key="6">
    <source>
        <dbReference type="ARBA" id="ARBA00022840"/>
    </source>
</evidence>
<dbReference type="GO" id="GO:0005524">
    <property type="term" value="F:ATP binding"/>
    <property type="evidence" value="ECO:0007669"/>
    <property type="project" value="UniProtKB-KW"/>
</dbReference>
<dbReference type="SUPFAM" id="SSF52540">
    <property type="entry name" value="P-loop containing nucleoside triphosphate hydrolases"/>
    <property type="match status" value="2"/>
</dbReference>
<dbReference type="EMBL" id="MG471437">
    <property type="protein sequence ID" value="AYA49832.1"/>
    <property type="molecule type" value="Genomic_DNA"/>
</dbReference>
<dbReference type="GO" id="GO:0016787">
    <property type="term" value="F:hydrolase activity"/>
    <property type="evidence" value="ECO:0007669"/>
    <property type="project" value="UniProtKB-KW"/>
</dbReference>
<name>A0A3G1T4F6_9GAMA</name>
<dbReference type="Gene3D" id="3.40.50.300">
    <property type="entry name" value="P-loop containing nucleotide triphosphate hydrolases"/>
    <property type="match status" value="2"/>
</dbReference>
<dbReference type="Pfam" id="PF02689">
    <property type="entry name" value="Herpes_Helicase"/>
    <property type="match status" value="1"/>
</dbReference>
<organism evidence="8 9">
    <name type="scientific">macacine gammaherpesvirus 13</name>
    <dbReference type="NCBI Taxonomy" id="2341050"/>
    <lineage>
        <taxon>Viruses</taxon>
        <taxon>Duplodnaviria</taxon>
        <taxon>Heunggongvirae</taxon>
        <taxon>Peploviricota</taxon>
        <taxon>Herviviricetes</taxon>
        <taxon>Herpesvirales</taxon>
        <taxon>Orthoherpesviridae</taxon>
        <taxon>Gammaherpesvirinae</taxon>
        <taxon>Lymphocryptovirus</taxon>
        <taxon>Lymphocryptovirus macacinegamma13</taxon>
    </lineage>
</organism>
<keyword evidence="9" id="KW-1185">Reference proteome</keyword>
<evidence type="ECO:0000256" key="2">
    <source>
        <dbReference type="ARBA" id="ARBA00022705"/>
    </source>
</evidence>
<evidence type="ECO:0000259" key="7">
    <source>
        <dbReference type="Pfam" id="PF02689"/>
    </source>
</evidence>
<dbReference type="GO" id="GO:0004386">
    <property type="term" value="F:helicase activity"/>
    <property type="evidence" value="ECO:0007669"/>
    <property type="project" value="UniProtKB-KW"/>
</dbReference>
<gene>
    <name evidence="8" type="primary">BBLF4</name>
</gene>
<reference evidence="8" key="1">
    <citation type="journal article" date="2018" name="Med. Microbiol. Immunol.">
        <title>Macaca arctoides gammaherpesvirus 1 (strain herpesvirus Macaca arctoides): virus sequence, phylogeny and characterisation of virus-transformed macaque and rabbit cell lines.</title>
        <authorList>
            <person name="Krumbholz A."/>
            <person name="Roempke J."/>
            <person name="Liehr T."/>
            <person name="Groth M."/>
            <person name="Meerbach A."/>
            <person name="Schacke M."/>
            <person name="Maschkowitz G."/>
            <person name="Fickenscher H."/>
            <person name="Klapper W."/>
            <person name="Sauerbrei A."/>
            <person name="Wutzler P."/>
            <person name="Zell R."/>
        </authorList>
    </citation>
    <scope>NUCLEOTIDE SEQUENCE</scope>
    <source>
        <strain evidence="8">HVMA</strain>
    </source>
</reference>
<proteinExistence type="inferred from homology"/>
<dbReference type="InterPro" id="IPR003840">
    <property type="entry name" value="DNA_helicase_dom"/>
</dbReference>
<keyword evidence="3" id="KW-0547">Nucleotide-binding</keyword>
<dbReference type="Proteomes" id="UP001142452">
    <property type="component" value="Segment"/>
</dbReference>
<dbReference type="GeneID" id="80540065"/>
<evidence type="ECO:0000256" key="4">
    <source>
        <dbReference type="ARBA" id="ARBA00022801"/>
    </source>
</evidence>
<protein>
    <recommendedName>
        <fullName evidence="7">DNA replication helicase domain-containing protein</fullName>
    </recommendedName>
</protein>
<dbReference type="CDD" id="cd18809">
    <property type="entry name" value="SF1_C_RecD"/>
    <property type="match status" value="1"/>
</dbReference>
<dbReference type="GO" id="GO:0006260">
    <property type="term" value="P:DNA replication"/>
    <property type="evidence" value="ECO:0007669"/>
    <property type="project" value="UniProtKB-KW"/>
</dbReference>